<name>A0A0H5BH57_9EUKA</name>
<accession>A0A0H5BH57</accession>
<sequence>MWIVIFEKSNLHRFVTKKKIFFKYPFLKIDYLFFINPSLRMVGIIFLKYKNCSNTVTFLFNQLINFPKNFNKNIYMLQITKTLKYTIKSFLSYLNYFLKREVFKISYYKNNMSFFNFEKLFTFLIFNTTLFKKNIKIIIGGTFFLIINFFPLKKIKFNLLYCSIFEKAFLNHYKFDIVFLLIKKQIKFLIFQNLKKKNIFF</sequence>
<geneLocation type="nucleomorph" evidence="1"/>
<organism evidence="1">
    <name type="scientific">Lotharella vacuolata</name>
    <dbReference type="NCBI Taxonomy" id="74820"/>
    <lineage>
        <taxon>Eukaryota</taxon>
        <taxon>Sar</taxon>
        <taxon>Rhizaria</taxon>
        <taxon>Cercozoa</taxon>
        <taxon>Chlorarachniophyceae</taxon>
        <taxon>Lotharella</taxon>
    </lineage>
</organism>
<proteinExistence type="predicted"/>
<protein>
    <submittedName>
        <fullName evidence="1">Uncharacterized protein</fullName>
    </submittedName>
</protein>
<reference evidence="1" key="1">
    <citation type="journal article" date="2015" name="Genome Biol. Evol.">
        <title>Nucleomorph Genome Sequences of Two Chlorarachniophytes, Amorphochlora amoebiformis and Lotharella vacuolata.</title>
        <authorList>
            <person name="Suzuki S."/>
            <person name="Shirato S."/>
            <person name="Hirakawa Y."/>
            <person name="Ishida K."/>
        </authorList>
    </citation>
    <scope>NUCLEOTIDE SEQUENCE</scope>
    <source>
        <strain evidence="1">CCMP240</strain>
    </source>
</reference>
<evidence type="ECO:0000313" key="1">
    <source>
        <dbReference type="EMBL" id="BAS01488.1"/>
    </source>
</evidence>
<keyword evidence="1" id="KW-0542">Nucleomorph</keyword>
<dbReference type="EMBL" id="AB996599">
    <property type="protein sequence ID" value="BAS01488.1"/>
    <property type="molecule type" value="Genomic_DNA"/>
</dbReference>
<dbReference type="AlphaFoldDB" id="A0A0H5BH57"/>